<feature type="region of interest" description="Disordered" evidence="2">
    <location>
        <begin position="1230"/>
        <end position="1278"/>
    </location>
</feature>
<dbReference type="InterPro" id="IPR056884">
    <property type="entry name" value="NPHP3-like_N"/>
</dbReference>
<dbReference type="OrthoDB" id="21416at2759"/>
<dbReference type="Gene3D" id="3.40.50.300">
    <property type="entry name" value="P-loop containing nucleotide triphosphate hydrolases"/>
    <property type="match status" value="1"/>
</dbReference>
<organism evidence="4 5">
    <name type="scientific">Cytospora leucostoma</name>
    <dbReference type="NCBI Taxonomy" id="1230097"/>
    <lineage>
        <taxon>Eukaryota</taxon>
        <taxon>Fungi</taxon>
        <taxon>Dikarya</taxon>
        <taxon>Ascomycota</taxon>
        <taxon>Pezizomycotina</taxon>
        <taxon>Sordariomycetes</taxon>
        <taxon>Sordariomycetidae</taxon>
        <taxon>Diaporthales</taxon>
        <taxon>Cytosporaceae</taxon>
        <taxon>Cytospora</taxon>
    </lineage>
</organism>
<feature type="compositionally biased region" description="Basic and acidic residues" evidence="2">
    <location>
        <begin position="1261"/>
        <end position="1278"/>
    </location>
</feature>
<dbReference type="PANTHER" id="PTHR10039">
    <property type="entry name" value="AMELOGENIN"/>
    <property type="match status" value="1"/>
</dbReference>
<evidence type="ECO:0000256" key="2">
    <source>
        <dbReference type="SAM" id="MobiDB-lite"/>
    </source>
</evidence>
<dbReference type="InterPro" id="IPR027417">
    <property type="entry name" value="P-loop_NTPase"/>
</dbReference>
<dbReference type="Gene3D" id="1.25.40.20">
    <property type="entry name" value="Ankyrin repeat-containing domain"/>
    <property type="match status" value="1"/>
</dbReference>
<comment type="caution">
    <text evidence="4">The sequence shown here is derived from an EMBL/GenBank/DDBJ whole genome shotgun (WGS) entry which is preliminary data.</text>
</comment>
<name>A0A423XIA6_9PEZI</name>
<dbReference type="EMBL" id="LKEB01000007">
    <property type="protein sequence ID" value="ROW15869.1"/>
    <property type="molecule type" value="Genomic_DNA"/>
</dbReference>
<proteinExistence type="predicted"/>
<keyword evidence="5" id="KW-1185">Reference proteome</keyword>
<dbReference type="PANTHER" id="PTHR10039:SF5">
    <property type="entry name" value="NACHT DOMAIN-CONTAINING PROTEIN"/>
    <property type="match status" value="1"/>
</dbReference>
<reference evidence="4 5" key="1">
    <citation type="submission" date="2015-09" db="EMBL/GenBank/DDBJ databases">
        <title>Host preference determinants of Valsa canker pathogens revealed by comparative genomics.</title>
        <authorList>
            <person name="Yin Z."/>
            <person name="Huang L."/>
        </authorList>
    </citation>
    <scope>NUCLEOTIDE SEQUENCE [LARGE SCALE GENOMIC DNA]</scope>
    <source>
        <strain evidence="4 5">SXYLt</strain>
    </source>
</reference>
<dbReference type="Gene3D" id="3.40.50.1820">
    <property type="entry name" value="alpha/beta hydrolase"/>
    <property type="match status" value="1"/>
</dbReference>
<dbReference type="SUPFAM" id="SSF53474">
    <property type="entry name" value="alpha/beta-Hydrolases"/>
    <property type="match status" value="1"/>
</dbReference>
<dbReference type="SUPFAM" id="SSF52540">
    <property type="entry name" value="P-loop containing nucleoside triphosphate hydrolases"/>
    <property type="match status" value="1"/>
</dbReference>
<accession>A0A423XIA6</accession>
<dbReference type="SUPFAM" id="SSF48403">
    <property type="entry name" value="Ankyrin repeat"/>
    <property type="match status" value="1"/>
</dbReference>
<feature type="compositionally biased region" description="Acidic residues" evidence="2">
    <location>
        <begin position="1246"/>
        <end position="1255"/>
    </location>
</feature>
<sequence>MPLLPAKVVFRLRKCPNDVDSLDLTRLLSDALGDIAVEEINIQSLATDYGICNTTKAATLMFRKLPRLVTEQPKQTQWAISLDHLRGDTNKSLEDLVLDTHFQGFTPLNDVEQEKHEFDCIVVSGLASHPFGSWQPKGNEKNYMWVRDTLPRQLPNVKAILYGYDTTLVNNRSFQSIPEVAYTLIEHLMPTGWSSSEMKPLVFLAHSLGGIVLKQTLVTLAERGTTGEPVLQRVRGGILFGAPSQGMTQGPLLAMVEGQPNAQLVKDLAKGSPYLYGLDKQFSGIGSTRGMTFNWAYETKDSPTVEKRSDGTFARTGPRQVLVARESATRGLFGSSKDAVFSIDEDHSDMVKFQAGSSICEHIVLKRLSNICAAPQDRIGTSQKLDAASQGSRRNIPGGKVSLTEGWSMNDLLDALGAEELDGRFATVEDNSSRTFEWVFNPDKAPFVNWLQDESQSLFWINGKPGCGKSTLMRFIAKDSRTEEFLHLHHPISGSVEIKAHHFFHDRGTILQKSLEGLLRSILVQMITSMPRLAWLLTPVLQNKMLSGNIWKISELQRCLYLLLNQNDHDVSVFLLLDALDEYDGQPDFICSFLKELVKPRDSRTTLKLLFSSRPWNIFLEQFQDAPQIKVQDYNHIDIRYYCENIVREAENAVRERLGPLIPEIVERSSGVFMWVKLIVGDLYMAAYQEQDTAQIQDLLQSLPSDLSDYYAAIIQKIDHDDRWDAYVIFQVAYMTSLVGEEYELVDLIYILAVSRCRSYHESKQKIEEMKAMLYPDPGSLKMLPLRATASLERAFEPHRGPRSIERYMFKGADRTFVDKQIKRIHRCCGGLVQVLAPRTTSLQFDGADLDYRIFSTLAKYWGPEMPWHVQLGHQTVKEFMGTPDFKRLLLGDEAGSIHENGFTFAAKLSLTQTDDHNAPYTCTRSELTTGRSMADFIKTIPGSAIQKLAYTHEPYSLRFDDRSPCGLMKPTGPLGLAVSYGLNLCLQDFARADPNMLRDTAETLLKGFSDAHTREPELHCSLVKLLVREGYILDPAKAEFQDLMLIMGAKELINPGGEGAHLLIFHLYSYTRKMTCWNPWLGPYAKMKAVAMLEVGQDPNIMCAGIRLYPHGKVREESVQYRPIHVADAELAEALIRHGADVNLDDGSGNTALDWALASNDSPQGRKRRGLKHKLVEDVWGTSANYRGTLRKIMVLVRHGAVARTTSPEIWQQYVADCRRALVVTTIALSPDNDMEPNETHGEEEHEDDGEEVGNGDNKSGSKEDNDEYKTELESSLEELEKHLATLDISADTENASVTEVTSIKQSRTSRIFRWKSG</sequence>
<evidence type="ECO:0000256" key="1">
    <source>
        <dbReference type="ARBA" id="ARBA00022737"/>
    </source>
</evidence>
<dbReference type="InParanoid" id="A0A423XIA6"/>
<dbReference type="Proteomes" id="UP000285146">
    <property type="component" value="Unassembled WGS sequence"/>
</dbReference>
<feature type="domain" description="Nephrocystin 3-like N-terminal" evidence="3">
    <location>
        <begin position="435"/>
        <end position="614"/>
    </location>
</feature>
<dbReference type="InterPro" id="IPR029058">
    <property type="entry name" value="AB_hydrolase_fold"/>
</dbReference>
<protein>
    <recommendedName>
        <fullName evidence="3">Nephrocystin 3-like N-terminal domain-containing protein</fullName>
    </recommendedName>
</protein>
<dbReference type="Pfam" id="PF24883">
    <property type="entry name" value="NPHP3_N"/>
    <property type="match status" value="1"/>
</dbReference>
<keyword evidence="1" id="KW-0677">Repeat</keyword>
<gene>
    <name evidence="4" type="ORF">VPNG_02489</name>
</gene>
<dbReference type="InterPro" id="IPR036770">
    <property type="entry name" value="Ankyrin_rpt-contain_sf"/>
</dbReference>
<evidence type="ECO:0000313" key="4">
    <source>
        <dbReference type="EMBL" id="ROW15869.1"/>
    </source>
</evidence>
<evidence type="ECO:0000313" key="5">
    <source>
        <dbReference type="Proteomes" id="UP000285146"/>
    </source>
</evidence>
<evidence type="ECO:0000259" key="3">
    <source>
        <dbReference type="Pfam" id="PF24883"/>
    </source>
</evidence>